<keyword evidence="3 6" id="KW-0418">Kinase</keyword>
<dbReference type="OrthoDB" id="8434698at2"/>
<dbReference type="PANTHER" id="PTHR43095">
    <property type="entry name" value="SUGAR KINASE"/>
    <property type="match status" value="1"/>
</dbReference>
<organism evidence="6 7">
    <name type="scientific">Faecalicatena contorta</name>
    <dbReference type="NCBI Taxonomy" id="39482"/>
    <lineage>
        <taxon>Bacteria</taxon>
        <taxon>Bacillati</taxon>
        <taxon>Bacillota</taxon>
        <taxon>Clostridia</taxon>
        <taxon>Lachnospirales</taxon>
        <taxon>Lachnospiraceae</taxon>
        <taxon>Faecalicatena</taxon>
    </lineage>
</organism>
<keyword evidence="2" id="KW-0808">Transferase</keyword>
<gene>
    <name evidence="6" type="ORF">SAMN05216529_102308</name>
</gene>
<sequence>MSVAGLDIGTSGCKIVVYDLEGNVKAACSHGYKEEGTDGYREIDPATVLSGVKACIKNVSKQLDEPIEALAVGTLGESVVCVDGDGMALGKSMVTGDKRGIPEVEEILQKVGKEEIMAITGIPASEMYSLPKLLWMNKHTNILRKAKYIFTYEDYIGFYLTGNRKISYSSASRTMALDIEKKVWSSKLLELAGISEKQMSLPVSAGTIVGRVLPEVAEELGLSAGMQVVAGGHDQECAALGAGVVTPGIGEDGHGTCEVLNLMLNEPLRNSSMMETDLACIPGMIPGTYMTNLEITTCGILMNWSRDCIFEGIHRRCREKGEDFFAYMDRKATELKTGLLVLPQFGSSGHPDINYDMKGMVWGLTIHTKPEEIYLAVKESLAFQMKMAYEYAGFLNIDVKQITITGGGAVSELTMQIRSDVFGVKTVSLKNKEAGTLGCMIAAATAMGHYSRFEEGVKRTVKILRTYRPREEWKEYYQLKYERYKRLYHKMHDFI</sequence>
<dbReference type="EMBL" id="UHJJ01000002">
    <property type="protein sequence ID" value="SUQ13090.1"/>
    <property type="molecule type" value="Genomic_DNA"/>
</dbReference>
<dbReference type="CDD" id="cd07773">
    <property type="entry name" value="ASKHA_NBD_FGGY_FK"/>
    <property type="match status" value="1"/>
</dbReference>
<comment type="similarity">
    <text evidence="1">Belongs to the FGGY kinase family.</text>
</comment>
<keyword evidence="7" id="KW-1185">Reference proteome</keyword>
<dbReference type="InterPro" id="IPR050406">
    <property type="entry name" value="FGGY_Carb_Kinase"/>
</dbReference>
<dbReference type="InterPro" id="IPR018484">
    <property type="entry name" value="FGGY_N"/>
</dbReference>
<dbReference type="GO" id="GO:0016301">
    <property type="term" value="F:kinase activity"/>
    <property type="evidence" value="ECO:0007669"/>
    <property type="project" value="UniProtKB-KW"/>
</dbReference>
<dbReference type="AlphaFoldDB" id="A0A316A422"/>
<dbReference type="GO" id="GO:0005975">
    <property type="term" value="P:carbohydrate metabolic process"/>
    <property type="evidence" value="ECO:0007669"/>
    <property type="project" value="InterPro"/>
</dbReference>
<reference evidence="7" key="1">
    <citation type="submission" date="2017-07" db="EMBL/GenBank/DDBJ databases">
        <authorList>
            <person name="Varghese N."/>
            <person name="Submissions S."/>
        </authorList>
    </citation>
    <scope>NUCLEOTIDE SEQUENCE [LARGE SCALE GENOMIC DNA]</scope>
    <source>
        <strain evidence="7">NLAE-zl-C134</strain>
    </source>
</reference>
<dbReference type="InterPro" id="IPR000577">
    <property type="entry name" value="Carb_kinase_FGGY"/>
</dbReference>
<dbReference type="SUPFAM" id="SSF53067">
    <property type="entry name" value="Actin-like ATPase domain"/>
    <property type="match status" value="2"/>
</dbReference>
<dbReference type="Proteomes" id="UP000254051">
    <property type="component" value="Unassembled WGS sequence"/>
</dbReference>
<evidence type="ECO:0000313" key="6">
    <source>
        <dbReference type="EMBL" id="SUQ13090.1"/>
    </source>
</evidence>
<dbReference type="Gene3D" id="3.30.420.40">
    <property type="match status" value="2"/>
</dbReference>
<dbReference type="Pfam" id="PF00370">
    <property type="entry name" value="FGGY_N"/>
    <property type="match status" value="1"/>
</dbReference>
<evidence type="ECO:0000256" key="3">
    <source>
        <dbReference type="ARBA" id="ARBA00022777"/>
    </source>
</evidence>
<dbReference type="PROSITE" id="PS00933">
    <property type="entry name" value="FGGY_KINASES_1"/>
    <property type="match status" value="1"/>
</dbReference>
<evidence type="ECO:0000259" key="5">
    <source>
        <dbReference type="Pfam" id="PF02782"/>
    </source>
</evidence>
<dbReference type="InterPro" id="IPR018483">
    <property type="entry name" value="Carb_kinase_FGGY_CS"/>
</dbReference>
<dbReference type="RefSeq" id="WP_109709087.1">
    <property type="nucleotide sequence ID" value="NZ_QGDS01000002.1"/>
</dbReference>
<dbReference type="InterPro" id="IPR043129">
    <property type="entry name" value="ATPase_NBD"/>
</dbReference>
<feature type="domain" description="Carbohydrate kinase FGGY C-terminal" evidence="5">
    <location>
        <begin position="254"/>
        <end position="447"/>
    </location>
</feature>
<evidence type="ECO:0000256" key="2">
    <source>
        <dbReference type="ARBA" id="ARBA00022679"/>
    </source>
</evidence>
<feature type="domain" description="Carbohydrate kinase FGGY N-terminal" evidence="4">
    <location>
        <begin position="4"/>
        <end position="241"/>
    </location>
</feature>
<dbReference type="PIRSF" id="PIRSF000538">
    <property type="entry name" value="GlpK"/>
    <property type="match status" value="1"/>
</dbReference>
<protein>
    <submittedName>
        <fullName evidence="6">Xylulokinase</fullName>
    </submittedName>
</protein>
<proteinExistence type="inferred from homology"/>
<evidence type="ECO:0000313" key="7">
    <source>
        <dbReference type="Proteomes" id="UP000254051"/>
    </source>
</evidence>
<dbReference type="InterPro" id="IPR018485">
    <property type="entry name" value="FGGY_C"/>
</dbReference>
<name>A0A316A422_9FIRM</name>
<dbReference type="Pfam" id="PF02782">
    <property type="entry name" value="FGGY_C"/>
    <property type="match status" value="1"/>
</dbReference>
<evidence type="ECO:0000259" key="4">
    <source>
        <dbReference type="Pfam" id="PF00370"/>
    </source>
</evidence>
<evidence type="ECO:0000256" key="1">
    <source>
        <dbReference type="ARBA" id="ARBA00009156"/>
    </source>
</evidence>
<dbReference type="GO" id="GO:0016773">
    <property type="term" value="F:phosphotransferase activity, alcohol group as acceptor"/>
    <property type="evidence" value="ECO:0007669"/>
    <property type="project" value="InterPro"/>
</dbReference>
<accession>A0A316A422</accession>